<evidence type="ECO:0000256" key="1">
    <source>
        <dbReference type="ARBA" id="ARBA00004123"/>
    </source>
</evidence>
<dbReference type="OrthoDB" id="28901at2759"/>
<dbReference type="InterPro" id="IPR008991">
    <property type="entry name" value="Translation_prot_SH3-like_sf"/>
</dbReference>
<evidence type="ECO:0000256" key="3">
    <source>
        <dbReference type="ARBA" id="ARBA00020181"/>
    </source>
</evidence>
<keyword evidence="6" id="KW-0539">Nucleus</keyword>
<gene>
    <name evidence="14" type="ORF">CXG81DRAFT_7006</name>
</gene>
<feature type="domain" description="KOW" evidence="12">
    <location>
        <begin position="719"/>
        <end position="746"/>
    </location>
</feature>
<feature type="compositionally biased region" description="Basic and acidic residues" evidence="10">
    <location>
        <begin position="92"/>
        <end position="112"/>
    </location>
</feature>
<evidence type="ECO:0000256" key="4">
    <source>
        <dbReference type="ARBA" id="ARBA00021370"/>
    </source>
</evidence>
<dbReference type="SMART" id="SM00738">
    <property type="entry name" value="NGN"/>
    <property type="match status" value="1"/>
</dbReference>
<dbReference type="PIRSF" id="PIRSF036945">
    <property type="entry name" value="Spt5"/>
    <property type="match status" value="1"/>
</dbReference>
<dbReference type="GO" id="GO:0003729">
    <property type="term" value="F:mRNA binding"/>
    <property type="evidence" value="ECO:0007669"/>
    <property type="project" value="TreeGrafter"/>
</dbReference>
<feature type="compositionally biased region" description="Acidic residues" evidence="10">
    <location>
        <begin position="59"/>
        <end position="86"/>
    </location>
</feature>
<dbReference type="FunFam" id="3.30.70.940:FF:000005">
    <property type="entry name" value="Transcription elongation factor SPT5"/>
    <property type="match status" value="1"/>
</dbReference>
<dbReference type="SMART" id="SM01104">
    <property type="entry name" value="CTD"/>
    <property type="match status" value="1"/>
</dbReference>
<dbReference type="GO" id="GO:0006357">
    <property type="term" value="P:regulation of transcription by RNA polymerase II"/>
    <property type="evidence" value="ECO:0007669"/>
    <property type="project" value="InterPro"/>
</dbReference>
<feature type="domain" description="KOW" evidence="12">
    <location>
        <begin position="596"/>
        <end position="624"/>
    </location>
</feature>
<evidence type="ECO:0000256" key="7">
    <source>
        <dbReference type="ARBA" id="ARBA00024691"/>
    </source>
</evidence>
<dbReference type="GO" id="GO:0032044">
    <property type="term" value="C:DSIF complex"/>
    <property type="evidence" value="ECO:0007669"/>
    <property type="project" value="TreeGrafter"/>
</dbReference>
<feature type="domain" description="KOW" evidence="12">
    <location>
        <begin position="418"/>
        <end position="445"/>
    </location>
</feature>
<dbReference type="PANTHER" id="PTHR11125:SF7">
    <property type="entry name" value="TRANSCRIPTION ELONGATION FACTOR SPT5"/>
    <property type="match status" value="1"/>
</dbReference>
<feature type="region of interest" description="Disordered" evidence="10">
    <location>
        <begin position="1"/>
        <end position="112"/>
    </location>
</feature>
<dbReference type="AlphaFoldDB" id="A0A4P9XC69"/>
<dbReference type="InterPro" id="IPR036735">
    <property type="entry name" value="NGN_dom_sf"/>
</dbReference>
<feature type="compositionally biased region" description="Low complexity" evidence="10">
    <location>
        <begin position="868"/>
        <end position="882"/>
    </location>
</feature>
<dbReference type="InterPro" id="IPR014722">
    <property type="entry name" value="Rib_uL2_dom2"/>
</dbReference>
<evidence type="ECO:0000256" key="8">
    <source>
        <dbReference type="ARBA" id="ARBA00029865"/>
    </source>
</evidence>
<dbReference type="STRING" id="1555241.A0A4P9XC69"/>
<dbReference type="Pfam" id="PF23037">
    <property type="entry name" value="KOWx_SPT5"/>
    <property type="match status" value="1"/>
</dbReference>
<accession>A0A4P9XC69</accession>
<dbReference type="Pfam" id="PF12815">
    <property type="entry name" value="CTD"/>
    <property type="match status" value="1"/>
</dbReference>
<reference evidence="15" key="1">
    <citation type="journal article" date="2018" name="Nat. Microbiol.">
        <title>Leveraging single-cell genomics to expand the fungal tree of life.</title>
        <authorList>
            <person name="Ahrendt S.R."/>
            <person name="Quandt C.A."/>
            <person name="Ciobanu D."/>
            <person name="Clum A."/>
            <person name="Salamov A."/>
            <person name="Andreopoulos B."/>
            <person name="Cheng J.F."/>
            <person name="Woyke T."/>
            <person name="Pelin A."/>
            <person name="Henrissat B."/>
            <person name="Reynolds N.K."/>
            <person name="Benny G.L."/>
            <person name="Smith M.E."/>
            <person name="James T.Y."/>
            <person name="Grigoriev I.V."/>
        </authorList>
    </citation>
    <scope>NUCLEOTIDE SEQUENCE [LARGE SCALE GENOMIC DNA]</scope>
    <source>
        <strain evidence="15">ATCC 52028</strain>
    </source>
</reference>
<feature type="region of interest" description="Disordered" evidence="10">
    <location>
        <begin position="761"/>
        <end position="972"/>
    </location>
</feature>
<dbReference type="InterPro" id="IPR017071">
    <property type="entry name" value="TF_Spt5_eukaryote"/>
</dbReference>
<feature type="domain" description="NusG-like N-terminal" evidence="11">
    <location>
        <begin position="153"/>
        <end position="242"/>
    </location>
</feature>
<dbReference type="CDD" id="cd06084">
    <property type="entry name" value="KOW_Spt5_4"/>
    <property type="match status" value="1"/>
</dbReference>
<sequence>DEEDDDDPASRSRRIRRGGELDDLDDEDDEDEEEDDEEEEDRKPVKKRRKRPANPYLDTEADDDGSDEEDEEDEDAEGFEVEEGFDEVQSSAERRREQRRHQERERLERQKNDMDAEEIAALMKSRYGRADTTSFKGEINYVPQSVLTPSVNDPKIWMVRCKAGQERDIIFRLMRKYLDKEFEPTRIDITSAFFREGLEGYIYIEAERFAHVEAAVDNMVKIYKNKYHLVPVEEMTSCLTIKSHKTTVKPGMWARLKRGKYGGDLVQIQDVMDGGDSVRVRVVPRIDYNQSRETGPGRFGRRAAPANDDGIDDGATDAEKKRKKAAAAAAAIPPARLFSVNLVTQRSQLQRTHGGYIYNGDMYDKQGYLIKEPRLASLAIENVNPTLEEITAFNGGSLDPAAAKNLGLSSQTAITAEHFQVGERIQITLGELLNMMGTVESIQPGDMLVIKPDASVGLATSVTVSAVEVRKVYEAGTHVRIVNGIHKDQTGMVVGTADNVVTIVSDTTMESIEAFWKDLRPADESRRGAAGVGTTQFAVRDAVILGPDEVGVVIAIERDALRVMNHYGRVMSRRIQAVRPVPANNPPIGTDRAGRPITVGDQITVYRDPGGAGRQASILHIYRTAIFALNREIAENNGIFVVQNHQVVAATAAKTMGPPMGMPASAYGAINNPWSGAGANRWDKDAGRIGGNPPLGGMGRGGGGMGRGGGGGGGRGRHDPMLYKTVRIIGGPWKGYLGIVRNMMGDDARVELHTGNRIITMPRGKLQLQDGQGGGGAGGSSSSSGWGSGAGTTGGWGTSAGAVGTPSGWGSKTPLRSAATPNPYTSAGADGGRTPAWNAGSKTPAWGVGSATPAHGGAGSKTPAWNPAASASGGADGGSAAAGEEDPYGAPASAATPHASGVPHTPFATGAYDATTPFNPPTPFAAATPAASGGGGHGGIDHANPATPFDPQTPYNPATPHGVGSGGGGGGM</sequence>
<dbReference type="Gene3D" id="2.30.30.30">
    <property type="match status" value="3"/>
</dbReference>
<dbReference type="InterPro" id="IPR005100">
    <property type="entry name" value="NGN-domain"/>
</dbReference>
<comment type="function">
    <text evidence="7">The SPT4-SPT5 complex mediates both activation and inhibition of transcription elongation, and plays a role in pre-mRNA processing. This complex seems to be important for the stability of the RNA polymerase II elongation machinery on the chromatin template but not for the inherent ability of this machinery to translocate down the gene.</text>
</comment>
<dbReference type="CDD" id="cd09888">
    <property type="entry name" value="NGN_Euk"/>
    <property type="match status" value="1"/>
</dbReference>
<evidence type="ECO:0000259" key="11">
    <source>
        <dbReference type="SMART" id="SM00738"/>
    </source>
</evidence>
<dbReference type="EMBL" id="ML014130">
    <property type="protein sequence ID" value="RKP03015.1"/>
    <property type="molecule type" value="Genomic_DNA"/>
</dbReference>
<evidence type="ECO:0000256" key="10">
    <source>
        <dbReference type="SAM" id="MobiDB-lite"/>
    </source>
</evidence>
<feature type="domain" description="KOW" evidence="12">
    <location>
        <begin position="472"/>
        <end position="499"/>
    </location>
</feature>
<protein>
    <recommendedName>
        <fullName evidence="3">Transcription elongation factor SPT5</fullName>
    </recommendedName>
    <alternativeName>
        <fullName evidence="8 9">Chromatin Elongation factor SPT5</fullName>
    </alternativeName>
    <alternativeName>
        <fullName evidence="4">Transcription elongation factor spt5</fullName>
    </alternativeName>
</protein>
<comment type="subcellular location">
    <subcellularLocation>
        <location evidence="1">Nucleus</location>
    </subcellularLocation>
</comment>
<evidence type="ECO:0000259" key="13">
    <source>
        <dbReference type="SMART" id="SM01104"/>
    </source>
</evidence>
<keyword evidence="5" id="KW-0804">Transcription</keyword>
<dbReference type="Pfam" id="PF03439">
    <property type="entry name" value="Spt5-NGN"/>
    <property type="match status" value="1"/>
</dbReference>
<dbReference type="Pfam" id="PF23290">
    <property type="entry name" value="KOW5_SPT5"/>
    <property type="match status" value="1"/>
</dbReference>
<comment type="similarity">
    <text evidence="2">Belongs to the SPT5 family.</text>
</comment>
<evidence type="ECO:0000259" key="12">
    <source>
        <dbReference type="SMART" id="SM00739"/>
    </source>
</evidence>
<dbReference type="InterPro" id="IPR006645">
    <property type="entry name" value="NGN-like_dom"/>
</dbReference>
<dbReference type="InterPro" id="IPR057936">
    <property type="entry name" value="KOWx_Spt5"/>
</dbReference>
<dbReference type="InterPro" id="IPR041976">
    <property type="entry name" value="KOW_Spt5_3"/>
</dbReference>
<dbReference type="Gene3D" id="3.30.70.940">
    <property type="entry name" value="NusG, N-terminal domain"/>
    <property type="match status" value="1"/>
</dbReference>
<dbReference type="InterPro" id="IPR041978">
    <property type="entry name" value="KOW_Spt5_5"/>
</dbReference>
<dbReference type="Proteomes" id="UP000274922">
    <property type="component" value="Unassembled WGS sequence"/>
</dbReference>
<feature type="compositionally biased region" description="Gly residues" evidence="10">
    <location>
        <begin position="963"/>
        <end position="972"/>
    </location>
</feature>
<feature type="region of interest" description="Disordered" evidence="10">
    <location>
        <begin position="694"/>
        <end position="718"/>
    </location>
</feature>
<feature type="region of interest" description="Disordered" evidence="10">
    <location>
        <begin position="290"/>
        <end position="319"/>
    </location>
</feature>
<dbReference type="InterPro" id="IPR005824">
    <property type="entry name" value="KOW"/>
</dbReference>
<dbReference type="InterPro" id="IPR041975">
    <property type="entry name" value="KOW_Spt5_2"/>
</dbReference>
<feature type="non-terminal residue" evidence="14">
    <location>
        <position position="972"/>
    </location>
</feature>
<dbReference type="CDD" id="cd06085">
    <property type="entry name" value="KOW_Spt5_5"/>
    <property type="match status" value="1"/>
</dbReference>
<organism evidence="14 15">
    <name type="scientific">Caulochytrium protostelioides</name>
    <dbReference type="NCBI Taxonomy" id="1555241"/>
    <lineage>
        <taxon>Eukaryota</taxon>
        <taxon>Fungi</taxon>
        <taxon>Fungi incertae sedis</taxon>
        <taxon>Chytridiomycota</taxon>
        <taxon>Chytridiomycota incertae sedis</taxon>
        <taxon>Chytridiomycetes</taxon>
        <taxon>Caulochytriales</taxon>
        <taxon>Caulochytriaceae</taxon>
        <taxon>Caulochytrium</taxon>
    </lineage>
</organism>
<evidence type="ECO:0000313" key="15">
    <source>
        <dbReference type="Proteomes" id="UP000274922"/>
    </source>
</evidence>
<dbReference type="SUPFAM" id="SSF50104">
    <property type="entry name" value="Translation proteins SH3-like domain"/>
    <property type="match status" value="1"/>
</dbReference>
<feature type="domain" description="KOW" evidence="12">
    <location>
        <begin position="247"/>
        <end position="274"/>
    </location>
</feature>
<dbReference type="PANTHER" id="PTHR11125">
    <property type="entry name" value="SUPPRESSOR OF TY 5"/>
    <property type="match status" value="1"/>
</dbReference>
<dbReference type="InterPro" id="IPR039659">
    <property type="entry name" value="SPT5"/>
</dbReference>
<dbReference type="GO" id="GO:0032784">
    <property type="term" value="P:regulation of DNA-templated transcription elongation"/>
    <property type="evidence" value="ECO:0007669"/>
    <property type="project" value="InterPro"/>
</dbReference>
<dbReference type="Pfam" id="PF11942">
    <property type="entry name" value="Spt5_N"/>
    <property type="match status" value="1"/>
</dbReference>
<name>A0A4P9XC69_9FUNG</name>
<evidence type="ECO:0000313" key="14">
    <source>
        <dbReference type="EMBL" id="RKP03015.1"/>
    </source>
</evidence>
<dbReference type="SMART" id="SM00739">
    <property type="entry name" value="KOW"/>
    <property type="match status" value="5"/>
</dbReference>
<dbReference type="CDD" id="cd06081">
    <property type="entry name" value="KOW_Spt5_1"/>
    <property type="match status" value="1"/>
</dbReference>
<dbReference type="CDD" id="cd06083">
    <property type="entry name" value="KOW_Spt5_3"/>
    <property type="match status" value="1"/>
</dbReference>
<evidence type="ECO:0000256" key="5">
    <source>
        <dbReference type="ARBA" id="ARBA00023163"/>
    </source>
</evidence>
<dbReference type="GO" id="GO:0006368">
    <property type="term" value="P:transcription elongation by RNA polymerase II"/>
    <property type="evidence" value="ECO:0007669"/>
    <property type="project" value="TreeGrafter"/>
</dbReference>
<dbReference type="Pfam" id="PF23284">
    <property type="entry name" value="KOW2_Spt5"/>
    <property type="match status" value="1"/>
</dbReference>
<proteinExistence type="inferred from homology"/>
<feature type="compositionally biased region" description="Gly residues" evidence="10">
    <location>
        <begin position="694"/>
        <end position="714"/>
    </location>
</feature>
<dbReference type="InterPro" id="IPR024945">
    <property type="entry name" value="Spt5_C_dom"/>
</dbReference>
<feature type="non-terminal residue" evidence="14">
    <location>
        <position position="1"/>
    </location>
</feature>
<dbReference type="Pfam" id="PF23291">
    <property type="entry name" value="KOW4_SPT5"/>
    <property type="match status" value="1"/>
</dbReference>
<feature type="compositionally biased region" description="Acidic residues" evidence="10">
    <location>
        <begin position="21"/>
        <end position="40"/>
    </location>
</feature>
<feature type="domain" description="Spt5 C-terminal" evidence="13">
    <location>
        <begin position="810"/>
        <end position="960"/>
    </location>
</feature>
<feature type="compositionally biased region" description="Gly residues" evidence="10">
    <location>
        <begin position="786"/>
        <end position="798"/>
    </location>
</feature>
<keyword evidence="15" id="KW-1185">Reference proteome</keyword>
<evidence type="ECO:0000256" key="9">
    <source>
        <dbReference type="ARBA" id="ARBA00031006"/>
    </source>
</evidence>
<dbReference type="InterPro" id="IPR041973">
    <property type="entry name" value="KOW_Spt5_1"/>
</dbReference>
<evidence type="ECO:0000256" key="2">
    <source>
        <dbReference type="ARBA" id="ARBA00006956"/>
    </source>
</evidence>
<dbReference type="InterPro" id="IPR022581">
    <property type="entry name" value="Spt5_N"/>
</dbReference>
<evidence type="ECO:0000256" key="6">
    <source>
        <dbReference type="ARBA" id="ARBA00023242"/>
    </source>
</evidence>
<dbReference type="InterPro" id="IPR039385">
    <property type="entry name" value="NGN_Euk"/>
</dbReference>
<dbReference type="InterPro" id="IPR041977">
    <property type="entry name" value="KOW_Spt5_4"/>
</dbReference>